<name>A0A6G0HPE6_LARCR</name>
<dbReference type="EMBL" id="REGW02000021">
    <property type="protein sequence ID" value="KAE8281075.1"/>
    <property type="molecule type" value="Genomic_DNA"/>
</dbReference>
<dbReference type="GO" id="GO:0000122">
    <property type="term" value="P:negative regulation of transcription by RNA polymerase II"/>
    <property type="evidence" value="ECO:0007669"/>
    <property type="project" value="UniProtKB-ARBA"/>
</dbReference>
<dbReference type="GO" id="GO:0005634">
    <property type="term" value="C:nucleus"/>
    <property type="evidence" value="ECO:0007669"/>
    <property type="project" value="UniProtKB-SubCell"/>
</dbReference>
<keyword evidence="8" id="KW-0804">Transcription</keyword>
<dbReference type="PROSITE" id="PS00028">
    <property type="entry name" value="ZINC_FINGER_C2H2_1"/>
    <property type="match status" value="4"/>
</dbReference>
<keyword evidence="13" id="KW-1185">Reference proteome</keyword>
<dbReference type="PANTHER" id="PTHR46105">
    <property type="entry name" value="AGAP004733-PA"/>
    <property type="match status" value="1"/>
</dbReference>
<dbReference type="AlphaFoldDB" id="A0A6G0HPE6"/>
<keyword evidence="6" id="KW-0805">Transcription regulation</keyword>
<dbReference type="PROSITE" id="PS50157">
    <property type="entry name" value="ZINC_FINGER_C2H2_2"/>
    <property type="match status" value="4"/>
</dbReference>
<feature type="domain" description="C2H2-type" evidence="11">
    <location>
        <begin position="257"/>
        <end position="284"/>
    </location>
</feature>
<keyword evidence="3" id="KW-0677">Repeat</keyword>
<reference evidence="12 13" key="1">
    <citation type="submission" date="2019-07" db="EMBL/GenBank/DDBJ databases">
        <title>Chromosome genome assembly for large yellow croaker.</title>
        <authorList>
            <person name="Xiao S."/>
        </authorList>
    </citation>
    <scope>NUCLEOTIDE SEQUENCE [LARGE SCALE GENOMIC DNA]</scope>
    <source>
        <strain evidence="12">JMULYC20181020</strain>
        <tissue evidence="12">Muscle</tissue>
    </source>
</reference>
<dbReference type="FunFam" id="3.30.160.60:FF:001465">
    <property type="entry name" value="Zinc finger protein 560"/>
    <property type="match status" value="1"/>
</dbReference>
<feature type="domain" description="C2H2-type" evidence="11">
    <location>
        <begin position="285"/>
        <end position="312"/>
    </location>
</feature>
<proteinExistence type="predicted"/>
<organism evidence="12 13">
    <name type="scientific">Larimichthys crocea</name>
    <name type="common">Large yellow croaker</name>
    <name type="synonym">Pseudosciaena crocea</name>
    <dbReference type="NCBI Taxonomy" id="215358"/>
    <lineage>
        <taxon>Eukaryota</taxon>
        <taxon>Metazoa</taxon>
        <taxon>Chordata</taxon>
        <taxon>Craniata</taxon>
        <taxon>Vertebrata</taxon>
        <taxon>Euteleostomi</taxon>
        <taxon>Actinopterygii</taxon>
        <taxon>Neopterygii</taxon>
        <taxon>Teleostei</taxon>
        <taxon>Neoteleostei</taxon>
        <taxon>Acanthomorphata</taxon>
        <taxon>Eupercaria</taxon>
        <taxon>Sciaenidae</taxon>
        <taxon>Larimichthys</taxon>
    </lineage>
</organism>
<dbReference type="Gene3D" id="3.30.160.60">
    <property type="entry name" value="Classic Zinc Finger"/>
    <property type="match status" value="3"/>
</dbReference>
<evidence type="ECO:0000256" key="2">
    <source>
        <dbReference type="ARBA" id="ARBA00022723"/>
    </source>
</evidence>
<dbReference type="GO" id="GO:0008270">
    <property type="term" value="F:zinc ion binding"/>
    <property type="evidence" value="ECO:0007669"/>
    <property type="project" value="UniProtKB-KW"/>
</dbReference>
<evidence type="ECO:0000259" key="11">
    <source>
        <dbReference type="PROSITE" id="PS50157"/>
    </source>
</evidence>
<evidence type="ECO:0000313" key="12">
    <source>
        <dbReference type="EMBL" id="KAE8281075.1"/>
    </source>
</evidence>
<evidence type="ECO:0000256" key="10">
    <source>
        <dbReference type="PROSITE-ProRule" id="PRU00042"/>
    </source>
</evidence>
<comment type="subcellular location">
    <subcellularLocation>
        <location evidence="1">Nucleus</location>
    </subcellularLocation>
</comment>
<dbReference type="FunFam" id="3.30.160.60:FF:001157">
    <property type="entry name" value="Zinc finger protein 793"/>
    <property type="match status" value="1"/>
</dbReference>
<dbReference type="SMART" id="SM00355">
    <property type="entry name" value="ZnF_C2H2"/>
    <property type="match status" value="4"/>
</dbReference>
<gene>
    <name evidence="12" type="ORF">D5F01_LYC21657</name>
</gene>
<dbReference type="Pfam" id="PF00096">
    <property type="entry name" value="zf-C2H2"/>
    <property type="match status" value="2"/>
</dbReference>
<evidence type="ECO:0000256" key="5">
    <source>
        <dbReference type="ARBA" id="ARBA00022833"/>
    </source>
</evidence>
<protein>
    <recommendedName>
        <fullName evidence="11">C2H2-type domain-containing protein</fullName>
    </recommendedName>
</protein>
<feature type="domain" description="C2H2-type" evidence="11">
    <location>
        <begin position="228"/>
        <end position="256"/>
    </location>
</feature>
<dbReference type="GO" id="GO:0000981">
    <property type="term" value="F:DNA-binding transcription factor activity, RNA polymerase II-specific"/>
    <property type="evidence" value="ECO:0007669"/>
    <property type="project" value="TreeGrafter"/>
</dbReference>
<dbReference type="Proteomes" id="UP000424527">
    <property type="component" value="Unassembled WGS sequence"/>
</dbReference>
<comment type="caution">
    <text evidence="12">The sequence shown here is derived from an EMBL/GenBank/DDBJ whole genome shotgun (WGS) entry which is preliminary data.</text>
</comment>
<keyword evidence="2" id="KW-0479">Metal-binding</keyword>
<evidence type="ECO:0000256" key="1">
    <source>
        <dbReference type="ARBA" id="ARBA00004123"/>
    </source>
</evidence>
<dbReference type="PANTHER" id="PTHR46105:SF5">
    <property type="entry name" value="ZINC FINGER AND BTB DOMAIN-CONTAINING PROTEIN 44 ISOFORM X1"/>
    <property type="match status" value="1"/>
</dbReference>
<evidence type="ECO:0000256" key="6">
    <source>
        <dbReference type="ARBA" id="ARBA00023015"/>
    </source>
</evidence>
<evidence type="ECO:0000313" key="13">
    <source>
        <dbReference type="Proteomes" id="UP000424527"/>
    </source>
</evidence>
<keyword evidence="4 10" id="KW-0863">Zinc-finger</keyword>
<dbReference type="InterPro" id="IPR013087">
    <property type="entry name" value="Znf_C2H2_type"/>
</dbReference>
<dbReference type="FunFam" id="3.30.160.60:FF:000624">
    <property type="entry name" value="zinc finger protein 697"/>
    <property type="match status" value="1"/>
</dbReference>
<dbReference type="InterPro" id="IPR050457">
    <property type="entry name" value="ZnFinger_BTB_dom_contain"/>
</dbReference>
<evidence type="ECO:0000256" key="9">
    <source>
        <dbReference type="ARBA" id="ARBA00023242"/>
    </source>
</evidence>
<dbReference type="SUPFAM" id="SSF57667">
    <property type="entry name" value="beta-beta-alpha zinc fingers"/>
    <property type="match status" value="3"/>
</dbReference>
<feature type="domain" description="C2H2-type" evidence="11">
    <location>
        <begin position="339"/>
        <end position="366"/>
    </location>
</feature>
<keyword evidence="5" id="KW-0862">Zinc</keyword>
<evidence type="ECO:0000256" key="3">
    <source>
        <dbReference type="ARBA" id="ARBA00022737"/>
    </source>
</evidence>
<keyword evidence="7" id="KW-0238">DNA-binding</keyword>
<sequence>MAGTQLLRLQVNERLAAAAEEIFGLVEKTIAEYQDEVVRSRTEIIQLRKQLEQLTVLKPEVMLFRADIQSVSEEILPSQQPDQLPTVVKTEPLDSQQVQEVSIFQIPLVQVVTVPPLCPSVTKPDMLLLLQECEIKAKQFQEQPQVKEEQVNQCIIPGVEADTSNNAGVRLPKSAAVTVGVNESIDDKQDKSNGSLTLCCGSKEDQSQSVEVNIELGLELEQPPRDEKSCRFCGRRYEKDSVLTRHVKSFHKGQKAFKCLKCNKEFDQRFSLIQHIRVHTGEKPFSCNYCEKTFTQNSSRITHMRRHTGEKPYYCAKCGKSFASSSHFKTCLKSETKSFHCTACGRCFHAQTDLNVHMQVHESWKRHMSKKLQEQE</sequence>
<evidence type="ECO:0000256" key="8">
    <source>
        <dbReference type="ARBA" id="ARBA00023163"/>
    </source>
</evidence>
<accession>A0A6G0HPE6</accession>
<dbReference type="GO" id="GO:0000978">
    <property type="term" value="F:RNA polymerase II cis-regulatory region sequence-specific DNA binding"/>
    <property type="evidence" value="ECO:0007669"/>
    <property type="project" value="TreeGrafter"/>
</dbReference>
<evidence type="ECO:0000256" key="4">
    <source>
        <dbReference type="ARBA" id="ARBA00022771"/>
    </source>
</evidence>
<dbReference type="InterPro" id="IPR036236">
    <property type="entry name" value="Znf_C2H2_sf"/>
</dbReference>
<evidence type="ECO:0000256" key="7">
    <source>
        <dbReference type="ARBA" id="ARBA00023125"/>
    </source>
</evidence>
<keyword evidence="9" id="KW-0539">Nucleus</keyword>